<dbReference type="Proteomes" id="UP001189122">
    <property type="component" value="Unassembled WGS sequence"/>
</dbReference>
<feature type="region of interest" description="Disordered" evidence="1">
    <location>
        <begin position="54"/>
        <end position="85"/>
    </location>
</feature>
<proteinExistence type="predicted"/>
<dbReference type="EMBL" id="LR743597">
    <property type="protein sequence ID" value="CAA2628227.1"/>
    <property type="molecule type" value="Genomic_DNA"/>
</dbReference>
<sequence length="127" mass="14148">MAPQHRLLLLLRLFVILVLLGSASAGYQEDVPQEFQVAGQGLLRNQALGEGSVLRRTTMEVEDYPGSGANDRHDPRNPGEAESSAVDRLFRRLDHDYIHSNSSTTNMDHSSPLVSHRKAPTVIRFRS</sequence>
<evidence type="ECO:0000313" key="3">
    <source>
        <dbReference type="EMBL" id="CAA2628227.1"/>
    </source>
</evidence>
<protein>
    <submittedName>
        <fullName evidence="3">Uncharacterized protein</fullName>
    </submittedName>
</protein>
<feature type="region of interest" description="Disordered" evidence="1">
    <location>
        <begin position="100"/>
        <end position="127"/>
    </location>
</feature>
<feature type="chain" id="PRO_5029605960" evidence="2">
    <location>
        <begin position="26"/>
        <end position="127"/>
    </location>
</feature>
<feature type="signal peptide" evidence="2">
    <location>
        <begin position="1"/>
        <end position="25"/>
    </location>
</feature>
<feature type="compositionally biased region" description="Basic and acidic residues" evidence="1">
    <location>
        <begin position="70"/>
        <end position="79"/>
    </location>
</feature>
<gene>
    <name evidence="3" type="ORF">SI7747_10013874</name>
</gene>
<evidence type="ECO:0000256" key="1">
    <source>
        <dbReference type="SAM" id="MobiDB-lite"/>
    </source>
</evidence>
<keyword evidence="2" id="KW-0732">Signal</keyword>
<keyword evidence="4" id="KW-1185">Reference proteome</keyword>
<dbReference type="EMBL" id="CACRZD030000010">
    <property type="protein sequence ID" value="CAA6667481.1"/>
    <property type="molecule type" value="Genomic_DNA"/>
</dbReference>
<accession>A0A7I8JBY8</accession>
<feature type="compositionally biased region" description="Polar residues" evidence="1">
    <location>
        <begin position="100"/>
        <end position="113"/>
    </location>
</feature>
<evidence type="ECO:0000256" key="2">
    <source>
        <dbReference type="SAM" id="SignalP"/>
    </source>
</evidence>
<dbReference type="AlphaFoldDB" id="A0A7I8JBY8"/>
<dbReference type="PANTHER" id="PTHR33474">
    <property type="entry name" value="TRANSMEMBRANE PROTEIN"/>
    <property type="match status" value="1"/>
</dbReference>
<dbReference type="PANTHER" id="PTHR33474:SF3">
    <property type="entry name" value="OS01G0276900 PROTEIN"/>
    <property type="match status" value="1"/>
</dbReference>
<name>A0A7I8JBY8_SPIIN</name>
<evidence type="ECO:0000313" key="4">
    <source>
        <dbReference type="Proteomes" id="UP001189122"/>
    </source>
</evidence>
<organism evidence="3">
    <name type="scientific">Spirodela intermedia</name>
    <name type="common">Intermediate duckweed</name>
    <dbReference type="NCBI Taxonomy" id="51605"/>
    <lineage>
        <taxon>Eukaryota</taxon>
        <taxon>Viridiplantae</taxon>
        <taxon>Streptophyta</taxon>
        <taxon>Embryophyta</taxon>
        <taxon>Tracheophyta</taxon>
        <taxon>Spermatophyta</taxon>
        <taxon>Magnoliopsida</taxon>
        <taxon>Liliopsida</taxon>
        <taxon>Araceae</taxon>
        <taxon>Lemnoideae</taxon>
        <taxon>Spirodela</taxon>
    </lineage>
</organism>
<feature type="compositionally biased region" description="Basic residues" evidence="1">
    <location>
        <begin position="115"/>
        <end position="127"/>
    </location>
</feature>
<reference evidence="3 4" key="1">
    <citation type="submission" date="2019-12" db="EMBL/GenBank/DDBJ databases">
        <authorList>
            <person name="Scholz U."/>
            <person name="Mascher M."/>
            <person name="Fiebig A."/>
        </authorList>
    </citation>
    <scope>NUCLEOTIDE SEQUENCE</scope>
</reference>